<protein>
    <recommendedName>
        <fullName evidence="5">Plasmid mobilization relaxosome protein MobC</fullName>
    </recommendedName>
</protein>
<dbReference type="Pfam" id="PF21983">
    <property type="entry name" value="NikA-like"/>
    <property type="match status" value="1"/>
</dbReference>
<accession>A0A2V4NP13</accession>
<dbReference type="AlphaFoldDB" id="A0A2V4NP13"/>
<dbReference type="Proteomes" id="UP000248039">
    <property type="component" value="Unassembled WGS sequence"/>
</dbReference>
<dbReference type="InterPro" id="IPR053842">
    <property type="entry name" value="NikA-like"/>
</dbReference>
<feature type="compositionally biased region" description="Low complexity" evidence="2">
    <location>
        <begin position="25"/>
        <end position="34"/>
    </location>
</feature>
<sequence>MPSAGARSATPDLHREGAAKEEKPSSSAPARAADSLPLAVVVPARAAHRVALRADRADAHRAPKRRRRDDENPKHTKLSFRVSPEVKAEIERRAAAEHLAVAHYLSLKVLSADGGCGVGDRDARLDEAIDELRALRRQYAGAANNLNQLGRDHNSGIDLEPSAVRDAAIAVHRAFDKGRQVIAEIDSAATRLAKAKRR</sequence>
<evidence type="ECO:0000313" key="4">
    <source>
        <dbReference type="Proteomes" id="UP000248039"/>
    </source>
</evidence>
<evidence type="ECO:0000313" key="3">
    <source>
        <dbReference type="EMBL" id="PYC86611.1"/>
    </source>
</evidence>
<name>A0A2V4NP13_9ACTN</name>
<gene>
    <name evidence="3" type="ORF">C7C46_05740</name>
</gene>
<organism evidence="3 4">
    <name type="scientific">Streptomyces tateyamensis</name>
    <dbReference type="NCBI Taxonomy" id="565073"/>
    <lineage>
        <taxon>Bacteria</taxon>
        <taxon>Bacillati</taxon>
        <taxon>Actinomycetota</taxon>
        <taxon>Actinomycetes</taxon>
        <taxon>Kitasatosporales</taxon>
        <taxon>Streptomycetaceae</taxon>
        <taxon>Streptomyces</taxon>
    </lineage>
</organism>
<feature type="compositionally biased region" description="Basic and acidic residues" evidence="2">
    <location>
        <begin position="52"/>
        <end position="61"/>
    </location>
</feature>
<proteinExistence type="predicted"/>
<evidence type="ECO:0000256" key="1">
    <source>
        <dbReference type="SAM" id="Coils"/>
    </source>
</evidence>
<feature type="region of interest" description="Disordered" evidence="2">
    <location>
        <begin position="50"/>
        <end position="78"/>
    </location>
</feature>
<evidence type="ECO:0000256" key="2">
    <source>
        <dbReference type="SAM" id="MobiDB-lite"/>
    </source>
</evidence>
<dbReference type="EMBL" id="PYBW01000019">
    <property type="protein sequence ID" value="PYC86611.1"/>
    <property type="molecule type" value="Genomic_DNA"/>
</dbReference>
<feature type="compositionally biased region" description="Basic and acidic residues" evidence="2">
    <location>
        <begin position="12"/>
        <end position="24"/>
    </location>
</feature>
<feature type="coiled-coil region" evidence="1">
    <location>
        <begin position="125"/>
        <end position="152"/>
    </location>
</feature>
<keyword evidence="4" id="KW-1185">Reference proteome</keyword>
<feature type="region of interest" description="Disordered" evidence="2">
    <location>
        <begin position="1"/>
        <end position="34"/>
    </location>
</feature>
<reference evidence="3 4" key="1">
    <citation type="submission" date="2018-03" db="EMBL/GenBank/DDBJ databases">
        <title>Bioinformatic expansion and discovery of thiopeptide antibiotics.</title>
        <authorList>
            <person name="Schwalen C.J."/>
            <person name="Hudson G.A."/>
            <person name="Mitchell D.A."/>
        </authorList>
    </citation>
    <scope>NUCLEOTIDE SEQUENCE [LARGE SCALE GENOMIC DNA]</scope>
    <source>
        <strain evidence="3 4">ATCC 21389</strain>
    </source>
</reference>
<evidence type="ECO:0008006" key="5">
    <source>
        <dbReference type="Google" id="ProtNLM"/>
    </source>
</evidence>
<keyword evidence="1" id="KW-0175">Coiled coil</keyword>
<comment type="caution">
    <text evidence="3">The sequence shown here is derived from an EMBL/GenBank/DDBJ whole genome shotgun (WGS) entry which is preliminary data.</text>
</comment>